<protein>
    <recommendedName>
        <fullName evidence="3">Prevent-host-death family protein</fullName>
    </recommendedName>
</protein>
<accession>X1VQA0</accession>
<feature type="non-terminal residue" evidence="2">
    <location>
        <position position="1"/>
    </location>
</feature>
<gene>
    <name evidence="2" type="ORF">S12H4_57329</name>
</gene>
<evidence type="ECO:0008006" key="3">
    <source>
        <dbReference type="Google" id="ProtNLM"/>
    </source>
</evidence>
<sequence>GGGEPYLIVSGSQVKAVLVGVNQYNDMVERLEDLSDTAELLQAETDQEPTMPFDEHLTKSKELKSGVSTRS</sequence>
<evidence type="ECO:0000256" key="1">
    <source>
        <dbReference type="SAM" id="MobiDB-lite"/>
    </source>
</evidence>
<dbReference type="EMBL" id="BARW01037054">
    <property type="protein sequence ID" value="GAJ22397.1"/>
    <property type="molecule type" value="Genomic_DNA"/>
</dbReference>
<name>X1VQA0_9ZZZZ</name>
<reference evidence="2" key="1">
    <citation type="journal article" date="2014" name="Front. Microbiol.">
        <title>High frequency of phylogenetically diverse reductive dehalogenase-homologous genes in deep subseafloor sedimentary metagenomes.</title>
        <authorList>
            <person name="Kawai M."/>
            <person name="Futagami T."/>
            <person name="Toyoda A."/>
            <person name="Takaki Y."/>
            <person name="Nishi S."/>
            <person name="Hori S."/>
            <person name="Arai W."/>
            <person name="Tsubouchi T."/>
            <person name="Morono Y."/>
            <person name="Uchiyama I."/>
            <person name="Ito T."/>
            <person name="Fujiyama A."/>
            <person name="Inagaki F."/>
            <person name="Takami H."/>
        </authorList>
    </citation>
    <scope>NUCLEOTIDE SEQUENCE</scope>
    <source>
        <strain evidence="2">Expedition CK06-06</strain>
    </source>
</reference>
<evidence type="ECO:0000313" key="2">
    <source>
        <dbReference type="EMBL" id="GAJ22397.1"/>
    </source>
</evidence>
<feature type="region of interest" description="Disordered" evidence="1">
    <location>
        <begin position="45"/>
        <end position="71"/>
    </location>
</feature>
<comment type="caution">
    <text evidence="2">The sequence shown here is derived from an EMBL/GenBank/DDBJ whole genome shotgun (WGS) entry which is preliminary data.</text>
</comment>
<proteinExistence type="predicted"/>
<feature type="compositionally biased region" description="Basic and acidic residues" evidence="1">
    <location>
        <begin position="53"/>
        <end position="64"/>
    </location>
</feature>
<dbReference type="AlphaFoldDB" id="X1VQA0"/>
<organism evidence="2">
    <name type="scientific">marine sediment metagenome</name>
    <dbReference type="NCBI Taxonomy" id="412755"/>
    <lineage>
        <taxon>unclassified sequences</taxon>
        <taxon>metagenomes</taxon>
        <taxon>ecological metagenomes</taxon>
    </lineage>
</organism>